<sequence>MDELSDCLDLVAETLRRHPDQREGQAYVNAARMMWPGLLDDIPPECDPFTVDRRLPAFLDWLAQAHP</sequence>
<accession>A0A7Z0WHQ0</accession>
<dbReference type="Proteomes" id="UP000185696">
    <property type="component" value="Unassembled WGS sequence"/>
</dbReference>
<gene>
    <name evidence="1" type="ORF">BLA60_29230</name>
</gene>
<protein>
    <submittedName>
        <fullName evidence="1">Uncharacterized protein</fullName>
    </submittedName>
</protein>
<proteinExistence type="predicted"/>
<organism evidence="1 2">
    <name type="scientific">Actinophytocola xinjiangensis</name>
    <dbReference type="NCBI Taxonomy" id="485602"/>
    <lineage>
        <taxon>Bacteria</taxon>
        <taxon>Bacillati</taxon>
        <taxon>Actinomycetota</taxon>
        <taxon>Actinomycetes</taxon>
        <taxon>Pseudonocardiales</taxon>
        <taxon>Pseudonocardiaceae</taxon>
    </lineage>
</organism>
<dbReference type="RefSeq" id="WP_075136250.1">
    <property type="nucleotide sequence ID" value="NZ_MSIF01000018.1"/>
</dbReference>
<name>A0A7Z0WHQ0_9PSEU</name>
<comment type="caution">
    <text evidence="1">The sequence shown here is derived from an EMBL/GenBank/DDBJ whole genome shotgun (WGS) entry which is preliminary data.</text>
</comment>
<dbReference type="AlphaFoldDB" id="A0A7Z0WHQ0"/>
<reference evidence="1 2" key="1">
    <citation type="submission" date="2016-12" db="EMBL/GenBank/DDBJ databases">
        <title>The draft genome sequence of Actinophytocola xinjiangensis.</title>
        <authorList>
            <person name="Wang W."/>
            <person name="Yuan L."/>
        </authorList>
    </citation>
    <scope>NUCLEOTIDE SEQUENCE [LARGE SCALE GENOMIC DNA]</scope>
    <source>
        <strain evidence="1 2">CGMCC 4.4663</strain>
    </source>
</reference>
<keyword evidence="2" id="KW-1185">Reference proteome</keyword>
<dbReference type="OrthoDB" id="3696762at2"/>
<evidence type="ECO:0000313" key="1">
    <source>
        <dbReference type="EMBL" id="OLF06949.1"/>
    </source>
</evidence>
<dbReference type="EMBL" id="MSIF01000018">
    <property type="protein sequence ID" value="OLF06949.1"/>
    <property type="molecule type" value="Genomic_DNA"/>
</dbReference>
<evidence type="ECO:0000313" key="2">
    <source>
        <dbReference type="Proteomes" id="UP000185696"/>
    </source>
</evidence>